<name>A0AAE0RNZ4_9BIVA</name>
<reference evidence="1" key="1">
    <citation type="journal article" date="2021" name="Genome Biol. Evol.">
        <title>A High-Quality Reference Genome for a Parasitic Bivalve with Doubly Uniparental Inheritance (Bivalvia: Unionida).</title>
        <authorList>
            <person name="Smith C.H."/>
        </authorList>
    </citation>
    <scope>NUCLEOTIDE SEQUENCE</scope>
    <source>
        <strain evidence="1">CHS0354</strain>
    </source>
</reference>
<reference evidence="1" key="3">
    <citation type="submission" date="2023-05" db="EMBL/GenBank/DDBJ databases">
        <authorList>
            <person name="Smith C.H."/>
        </authorList>
    </citation>
    <scope>NUCLEOTIDE SEQUENCE</scope>
    <source>
        <strain evidence="1">CHS0354</strain>
        <tissue evidence="1">Mantle</tissue>
    </source>
</reference>
<feature type="non-terminal residue" evidence="1">
    <location>
        <position position="79"/>
    </location>
</feature>
<organism evidence="1 2">
    <name type="scientific">Potamilus streckersoni</name>
    <dbReference type="NCBI Taxonomy" id="2493646"/>
    <lineage>
        <taxon>Eukaryota</taxon>
        <taxon>Metazoa</taxon>
        <taxon>Spiralia</taxon>
        <taxon>Lophotrochozoa</taxon>
        <taxon>Mollusca</taxon>
        <taxon>Bivalvia</taxon>
        <taxon>Autobranchia</taxon>
        <taxon>Heteroconchia</taxon>
        <taxon>Palaeoheterodonta</taxon>
        <taxon>Unionida</taxon>
        <taxon>Unionoidea</taxon>
        <taxon>Unionidae</taxon>
        <taxon>Ambleminae</taxon>
        <taxon>Lampsilini</taxon>
        <taxon>Potamilus</taxon>
    </lineage>
</organism>
<reference evidence="1" key="2">
    <citation type="journal article" date="2021" name="Genome Biol. Evol.">
        <title>Developing a high-quality reference genome for a parasitic bivalve with doubly uniparental inheritance (Bivalvia: Unionida).</title>
        <authorList>
            <person name="Smith C.H."/>
        </authorList>
    </citation>
    <scope>NUCLEOTIDE SEQUENCE</scope>
    <source>
        <strain evidence="1">CHS0354</strain>
        <tissue evidence="1">Mantle</tissue>
    </source>
</reference>
<sequence length="79" mass="9075">MITTTLRRTQCCTDDRLVSAIIDFHIVPLQLKKTKLTRIKFNTAILKHSQVIRKYQANVCPRASDFILKLKVEPAQGHV</sequence>
<protein>
    <submittedName>
        <fullName evidence="1">Uncharacterized protein</fullName>
    </submittedName>
</protein>
<dbReference type="AlphaFoldDB" id="A0AAE0RNZ4"/>
<evidence type="ECO:0000313" key="1">
    <source>
        <dbReference type="EMBL" id="KAK3576845.1"/>
    </source>
</evidence>
<dbReference type="Proteomes" id="UP001195483">
    <property type="component" value="Unassembled WGS sequence"/>
</dbReference>
<accession>A0AAE0RNZ4</accession>
<evidence type="ECO:0000313" key="2">
    <source>
        <dbReference type="Proteomes" id="UP001195483"/>
    </source>
</evidence>
<proteinExistence type="predicted"/>
<gene>
    <name evidence="1" type="ORF">CHS0354_002639</name>
</gene>
<keyword evidence="2" id="KW-1185">Reference proteome</keyword>
<dbReference type="EMBL" id="JAEAOA010000213">
    <property type="protein sequence ID" value="KAK3576845.1"/>
    <property type="molecule type" value="Genomic_DNA"/>
</dbReference>
<comment type="caution">
    <text evidence="1">The sequence shown here is derived from an EMBL/GenBank/DDBJ whole genome shotgun (WGS) entry which is preliminary data.</text>
</comment>